<feature type="region of interest" description="Disordered" evidence="1">
    <location>
        <begin position="18"/>
        <end position="48"/>
    </location>
</feature>
<accession>A0ABU0RNH1</accession>
<organism evidence="2 3">
    <name type="scientific">Streptomyces turgidiscabies</name>
    <dbReference type="NCBI Taxonomy" id="85558"/>
    <lineage>
        <taxon>Bacteria</taxon>
        <taxon>Bacillati</taxon>
        <taxon>Actinomycetota</taxon>
        <taxon>Actinomycetes</taxon>
        <taxon>Kitasatosporales</taxon>
        <taxon>Streptomycetaceae</taxon>
        <taxon>Streptomyces</taxon>
    </lineage>
</organism>
<sequence length="165" mass="16891">MAALGLVAAAVLVSACDTGGPEGSSPSEPRASRSSSSDSGDSSDVSDGKSVKAILDQAFVGRQEIGSGYGRLESRLGNTTPATPKKVLSVTFAFVCTRGGKISFDFSANGKDVPSAADAGTCDGSIFQRSVEIPKPGPMSFEAKTTGTDNGSFAYAYYVEKKELA</sequence>
<reference evidence="2 3" key="1">
    <citation type="submission" date="2023-07" db="EMBL/GenBank/DDBJ databases">
        <title>Comparative genomics of wheat-associated soil bacteria to identify genetic determinants of phenazine resistance.</title>
        <authorList>
            <person name="Mouncey N."/>
        </authorList>
    </citation>
    <scope>NUCLEOTIDE SEQUENCE [LARGE SCALE GENOMIC DNA]</scope>
    <source>
        <strain evidence="2 3">W2I16</strain>
    </source>
</reference>
<keyword evidence="3" id="KW-1185">Reference proteome</keyword>
<evidence type="ECO:0000313" key="2">
    <source>
        <dbReference type="EMBL" id="MDQ0933532.1"/>
    </source>
</evidence>
<evidence type="ECO:0008006" key="4">
    <source>
        <dbReference type="Google" id="ProtNLM"/>
    </source>
</evidence>
<evidence type="ECO:0000313" key="3">
    <source>
        <dbReference type="Proteomes" id="UP001223072"/>
    </source>
</evidence>
<dbReference type="EMBL" id="JAUSZS010000004">
    <property type="protein sequence ID" value="MDQ0933532.1"/>
    <property type="molecule type" value="Genomic_DNA"/>
</dbReference>
<dbReference type="Proteomes" id="UP001223072">
    <property type="component" value="Unassembled WGS sequence"/>
</dbReference>
<gene>
    <name evidence="2" type="ORF">QFZ49_003472</name>
</gene>
<name>A0ABU0RNH1_9ACTN</name>
<feature type="compositionally biased region" description="Low complexity" evidence="1">
    <location>
        <begin position="23"/>
        <end position="45"/>
    </location>
</feature>
<dbReference type="RefSeq" id="WP_307627311.1">
    <property type="nucleotide sequence ID" value="NZ_JAUSZS010000004.1"/>
</dbReference>
<proteinExistence type="predicted"/>
<comment type="caution">
    <text evidence="2">The sequence shown here is derived from an EMBL/GenBank/DDBJ whole genome shotgun (WGS) entry which is preliminary data.</text>
</comment>
<protein>
    <recommendedName>
        <fullName evidence="4">Lipoprotein</fullName>
    </recommendedName>
</protein>
<evidence type="ECO:0000256" key="1">
    <source>
        <dbReference type="SAM" id="MobiDB-lite"/>
    </source>
</evidence>